<dbReference type="Proteomes" id="UP000276834">
    <property type="component" value="Unassembled WGS sequence"/>
</dbReference>
<feature type="non-terminal residue" evidence="2">
    <location>
        <position position="76"/>
    </location>
</feature>
<dbReference type="AlphaFoldDB" id="A0A3L8Q7H8"/>
<feature type="region of interest" description="Disordered" evidence="1">
    <location>
        <begin position="1"/>
        <end position="76"/>
    </location>
</feature>
<reference evidence="2 3" key="1">
    <citation type="journal article" date="2018" name="Proc. R. Soc. B">
        <title>A non-coding region near Follistatin controls head colour polymorphism in the Gouldian finch.</title>
        <authorList>
            <person name="Toomey M.B."/>
            <person name="Marques C.I."/>
            <person name="Andrade P."/>
            <person name="Araujo P.M."/>
            <person name="Sabatino S."/>
            <person name="Gazda M.A."/>
            <person name="Afonso S."/>
            <person name="Lopes R.J."/>
            <person name="Corbo J.C."/>
            <person name="Carneiro M."/>
        </authorList>
    </citation>
    <scope>NUCLEOTIDE SEQUENCE [LARGE SCALE GENOMIC DNA]</scope>
    <source>
        <strain evidence="2">Red01</strain>
        <tissue evidence="2">Muscle</tissue>
    </source>
</reference>
<name>A0A3L8Q7H8_CHLGU</name>
<accession>A0A3L8Q7H8</accession>
<proteinExistence type="predicted"/>
<evidence type="ECO:0000313" key="3">
    <source>
        <dbReference type="Proteomes" id="UP000276834"/>
    </source>
</evidence>
<evidence type="ECO:0000256" key="1">
    <source>
        <dbReference type="SAM" id="MobiDB-lite"/>
    </source>
</evidence>
<comment type="caution">
    <text evidence="2">The sequence shown here is derived from an EMBL/GenBank/DDBJ whole genome shotgun (WGS) entry which is preliminary data.</text>
</comment>
<dbReference type="EMBL" id="QUSF01003865">
    <property type="protein sequence ID" value="RLV63113.1"/>
    <property type="molecule type" value="Genomic_DNA"/>
</dbReference>
<keyword evidence="3" id="KW-1185">Reference proteome</keyword>
<organism evidence="2 3">
    <name type="scientific">Chloebia gouldiae</name>
    <name type="common">Gouldian finch</name>
    <name type="synonym">Erythrura gouldiae</name>
    <dbReference type="NCBI Taxonomy" id="44316"/>
    <lineage>
        <taxon>Eukaryota</taxon>
        <taxon>Metazoa</taxon>
        <taxon>Chordata</taxon>
        <taxon>Craniata</taxon>
        <taxon>Vertebrata</taxon>
        <taxon>Euteleostomi</taxon>
        <taxon>Archelosauria</taxon>
        <taxon>Archosauria</taxon>
        <taxon>Dinosauria</taxon>
        <taxon>Saurischia</taxon>
        <taxon>Theropoda</taxon>
        <taxon>Coelurosauria</taxon>
        <taxon>Aves</taxon>
        <taxon>Neognathae</taxon>
        <taxon>Neoaves</taxon>
        <taxon>Telluraves</taxon>
        <taxon>Australaves</taxon>
        <taxon>Passeriformes</taxon>
        <taxon>Passeroidea</taxon>
        <taxon>Passeridae</taxon>
        <taxon>Chloebia</taxon>
    </lineage>
</organism>
<sequence>MGRAGVTGAWQVRPAERPRSSRGPGQAELKQAAHHDLGQAPAPGQAELKQAASRGPGQAARPRVVQARTRTEGAKP</sequence>
<gene>
    <name evidence="2" type="ORF">DV515_00018603</name>
</gene>
<evidence type="ECO:0000313" key="2">
    <source>
        <dbReference type="EMBL" id="RLV63113.1"/>
    </source>
</evidence>
<protein>
    <submittedName>
        <fullName evidence="2">Uncharacterized protein</fullName>
    </submittedName>
</protein>